<keyword evidence="3" id="KW-0143">Chaperone</keyword>
<dbReference type="AlphaFoldDB" id="A0A371R8I5"/>
<evidence type="ECO:0000313" key="5">
    <source>
        <dbReference type="Proteomes" id="UP000264589"/>
    </source>
</evidence>
<dbReference type="InParanoid" id="A0A371R8I5"/>
<evidence type="ECO:0000313" key="4">
    <source>
        <dbReference type="EMBL" id="RFB01771.1"/>
    </source>
</evidence>
<evidence type="ECO:0000256" key="3">
    <source>
        <dbReference type="ARBA" id="ARBA00023186"/>
    </source>
</evidence>
<dbReference type="InterPro" id="IPR005631">
    <property type="entry name" value="SDH"/>
</dbReference>
<name>A0A371R8I5_9PROT</name>
<comment type="caution">
    <text evidence="4">The sequence shown here is derived from an EMBL/GenBank/DDBJ whole genome shotgun (WGS) entry which is preliminary data.</text>
</comment>
<dbReference type="FunFam" id="1.10.150.250:FF:000004">
    <property type="entry name" value="Succinate dehydrogenase assembly factor 2, mitochondrial"/>
    <property type="match status" value="1"/>
</dbReference>
<dbReference type="InterPro" id="IPR036714">
    <property type="entry name" value="SDH_sf"/>
</dbReference>
<organism evidence="4 5">
    <name type="scientific">Parvularcula marina</name>
    <dbReference type="NCBI Taxonomy" id="2292771"/>
    <lineage>
        <taxon>Bacteria</taxon>
        <taxon>Pseudomonadati</taxon>
        <taxon>Pseudomonadota</taxon>
        <taxon>Alphaproteobacteria</taxon>
        <taxon>Parvularculales</taxon>
        <taxon>Parvularculaceae</taxon>
        <taxon>Parvularcula</taxon>
    </lineage>
</organism>
<keyword evidence="5" id="KW-1185">Reference proteome</keyword>
<accession>A0A371R8I5</accession>
<dbReference type="Proteomes" id="UP000264589">
    <property type="component" value="Unassembled WGS sequence"/>
</dbReference>
<dbReference type="PANTHER" id="PTHR12469">
    <property type="entry name" value="PROTEIN EMI5 HOMOLOG, MITOCHONDRIAL"/>
    <property type="match status" value="1"/>
</dbReference>
<dbReference type="OrthoDB" id="9807264at2"/>
<proteinExistence type="inferred from homology"/>
<evidence type="ECO:0000256" key="2">
    <source>
        <dbReference type="ARBA" id="ARBA00019418"/>
    </source>
</evidence>
<comment type="similarity">
    <text evidence="1">Belongs to the SdhE FAD assembly factor family.</text>
</comment>
<dbReference type="GO" id="GO:0006099">
    <property type="term" value="P:tricarboxylic acid cycle"/>
    <property type="evidence" value="ECO:0007669"/>
    <property type="project" value="TreeGrafter"/>
</dbReference>
<reference evidence="4 5" key="1">
    <citation type="submission" date="2018-08" db="EMBL/GenBank/DDBJ databases">
        <title>Parvularcula sp. SM1705, isolated from surface water of the South Sea China.</title>
        <authorList>
            <person name="Sun L."/>
        </authorList>
    </citation>
    <scope>NUCLEOTIDE SEQUENCE [LARGE SCALE GENOMIC DNA]</scope>
    <source>
        <strain evidence="4 5">SM1705</strain>
    </source>
</reference>
<protein>
    <recommendedName>
        <fullName evidence="2">FAD assembly factor SdhE</fullName>
    </recommendedName>
</protein>
<dbReference type="PANTHER" id="PTHR12469:SF2">
    <property type="entry name" value="SUCCINATE DEHYDROGENASE ASSEMBLY FACTOR 2, MITOCHONDRIAL"/>
    <property type="match status" value="1"/>
</dbReference>
<dbReference type="Gene3D" id="1.10.150.250">
    <property type="entry name" value="Flavinator of succinate dehydrogenase"/>
    <property type="match status" value="1"/>
</dbReference>
<dbReference type="SUPFAM" id="SSF109910">
    <property type="entry name" value="YgfY-like"/>
    <property type="match status" value="1"/>
</dbReference>
<evidence type="ECO:0000256" key="1">
    <source>
        <dbReference type="ARBA" id="ARBA00008571"/>
    </source>
</evidence>
<dbReference type="RefSeq" id="WP_116393485.1">
    <property type="nucleotide sequence ID" value="NZ_CAXQPM010000012.1"/>
</dbReference>
<dbReference type="Pfam" id="PF03937">
    <property type="entry name" value="Sdh5"/>
    <property type="match status" value="1"/>
</dbReference>
<dbReference type="EMBL" id="QUQO01000002">
    <property type="protein sequence ID" value="RFB01771.1"/>
    <property type="molecule type" value="Genomic_DNA"/>
</dbReference>
<gene>
    <name evidence="4" type="ORF">DX908_14860</name>
</gene>
<sequence length="92" mass="10617">MTLSPIRRRLLYRAMHRGFKEADLVIGNFAKRHLEDMTSAEVDEFSSLLEVPDQELYAWIIGREDVPDNYNGPVFRKMRDFEVATLLLSGSA</sequence>